<gene>
    <name evidence="1" type="ORF">BS297_16460</name>
</gene>
<dbReference type="GO" id="GO:0008999">
    <property type="term" value="F:protein-N-terminal-alanine acetyltransferase activity"/>
    <property type="evidence" value="ECO:0007669"/>
    <property type="project" value="TreeGrafter"/>
</dbReference>
<dbReference type="PANTHER" id="PTHR43441">
    <property type="entry name" value="RIBOSOMAL-PROTEIN-SERINE ACETYLTRANSFERASE"/>
    <property type="match status" value="1"/>
</dbReference>
<organism evidence="1 2">
    <name type="scientific">Rhodococcus erythropolis</name>
    <name type="common">Arthrobacter picolinophilus</name>
    <dbReference type="NCBI Taxonomy" id="1833"/>
    <lineage>
        <taxon>Bacteria</taxon>
        <taxon>Bacillati</taxon>
        <taxon>Actinomycetota</taxon>
        <taxon>Actinomycetes</taxon>
        <taxon>Mycobacteriales</taxon>
        <taxon>Nocardiaceae</taxon>
        <taxon>Rhodococcus</taxon>
        <taxon>Rhodococcus erythropolis group</taxon>
    </lineage>
</organism>
<accession>A0A0C2VTC9</accession>
<keyword evidence="1" id="KW-0808">Transferase</keyword>
<proteinExistence type="predicted"/>
<dbReference type="PROSITE" id="PS51186">
    <property type="entry name" value="GNAT"/>
    <property type="match status" value="1"/>
</dbReference>
<protein>
    <submittedName>
        <fullName evidence="1">GNAT family N-acetyltransferase</fullName>
    </submittedName>
</protein>
<dbReference type="InterPro" id="IPR000182">
    <property type="entry name" value="GNAT_dom"/>
</dbReference>
<dbReference type="GO" id="GO:1990189">
    <property type="term" value="F:protein N-terminal-serine acetyltransferase activity"/>
    <property type="evidence" value="ECO:0007669"/>
    <property type="project" value="TreeGrafter"/>
</dbReference>
<dbReference type="InterPro" id="IPR051908">
    <property type="entry name" value="Ribosomal_N-acetyltransferase"/>
</dbReference>
<sequence>MTVSEVFEPVSTERLVLRGYRADDVDDLLRYYSRREVCRFLFDDPWTIEHARKVVERKVSRRSLSDGDLALVVEYEGRVVGNVGAWSIEGTEHSAELGWVFSPEVAGKGFATEAVTALLDLVFASPSLHRVRAQMDARNDASARLARRVGMRREAHFREDMWVKGEWTDTVVFAVLADEWSPTSC</sequence>
<dbReference type="Proteomes" id="UP000325576">
    <property type="component" value="Unassembled WGS sequence"/>
</dbReference>
<evidence type="ECO:0000313" key="2">
    <source>
        <dbReference type="Proteomes" id="UP000325576"/>
    </source>
</evidence>
<reference evidence="1 2" key="1">
    <citation type="journal article" date="2017" name="Poromechanics V (2013)">
        <title>Genomic Characterization of the Arsenic-Tolerant Actinobacterium, &lt;i&gt;Rhodococcus erythropolis&lt;/i&gt; S43.</title>
        <authorList>
            <person name="Retamal-Morales G."/>
            <person name="Mehnert M."/>
            <person name="Schwabe R."/>
            <person name="Tischler D."/>
            <person name="Schloemann M."/>
            <person name="Levican G.J."/>
        </authorList>
    </citation>
    <scope>NUCLEOTIDE SEQUENCE [LARGE SCALE GENOMIC DNA]</scope>
    <source>
        <strain evidence="1 2">S43</strain>
    </source>
</reference>
<dbReference type="EMBL" id="MRBO01000455">
    <property type="protein sequence ID" value="KAB2584254.1"/>
    <property type="molecule type" value="Genomic_DNA"/>
</dbReference>
<dbReference type="Gene3D" id="3.40.630.30">
    <property type="match status" value="1"/>
</dbReference>
<name>A0A0C2VTC9_RHOER</name>
<dbReference type="InterPro" id="IPR016181">
    <property type="entry name" value="Acyl_CoA_acyltransferase"/>
</dbReference>
<dbReference type="PANTHER" id="PTHR43441:SF11">
    <property type="entry name" value="RIBOSOMAL-PROTEIN-SERINE ACETYLTRANSFERASE"/>
    <property type="match status" value="1"/>
</dbReference>
<comment type="caution">
    <text evidence="1">The sequence shown here is derived from an EMBL/GenBank/DDBJ whole genome shotgun (WGS) entry which is preliminary data.</text>
</comment>
<dbReference type="Pfam" id="PF13302">
    <property type="entry name" value="Acetyltransf_3"/>
    <property type="match status" value="1"/>
</dbReference>
<dbReference type="GO" id="GO:0005737">
    <property type="term" value="C:cytoplasm"/>
    <property type="evidence" value="ECO:0007669"/>
    <property type="project" value="TreeGrafter"/>
</dbReference>
<dbReference type="RefSeq" id="WP_037133956.1">
    <property type="nucleotide sequence ID" value="NZ_CP176576.1"/>
</dbReference>
<dbReference type="AlphaFoldDB" id="A0A0C2VTC9"/>
<evidence type="ECO:0000313" key="1">
    <source>
        <dbReference type="EMBL" id="KAB2584254.1"/>
    </source>
</evidence>
<dbReference type="SUPFAM" id="SSF55729">
    <property type="entry name" value="Acyl-CoA N-acyltransferases (Nat)"/>
    <property type="match status" value="1"/>
</dbReference>